<evidence type="ECO:0000259" key="1">
    <source>
        <dbReference type="Pfam" id="PF01797"/>
    </source>
</evidence>
<evidence type="ECO:0000313" key="2">
    <source>
        <dbReference type="EMBL" id="VAW55173.1"/>
    </source>
</evidence>
<accession>A0A3B0WRS3</accession>
<reference evidence="2" key="1">
    <citation type="submission" date="2018-06" db="EMBL/GenBank/DDBJ databases">
        <authorList>
            <person name="Zhirakovskaya E."/>
        </authorList>
    </citation>
    <scope>NUCLEOTIDE SEQUENCE</scope>
</reference>
<dbReference type="Pfam" id="PF01797">
    <property type="entry name" value="Y1_Tnp"/>
    <property type="match status" value="1"/>
</dbReference>
<dbReference type="AlphaFoldDB" id="A0A3B0WRS3"/>
<gene>
    <name evidence="2" type="ORF">MNBD_GAMMA06-480</name>
</gene>
<name>A0A3B0WRS3_9ZZZZ</name>
<dbReference type="GO" id="GO:0003677">
    <property type="term" value="F:DNA binding"/>
    <property type="evidence" value="ECO:0007669"/>
    <property type="project" value="InterPro"/>
</dbReference>
<protein>
    <submittedName>
        <fullName evidence="2">Transposase and inactivated derivatives</fullName>
    </submittedName>
</protein>
<feature type="domain" description="Transposase IS200-like" evidence="1">
    <location>
        <begin position="14"/>
        <end position="65"/>
    </location>
</feature>
<dbReference type="InterPro" id="IPR036515">
    <property type="entry name" value="Transposase_17_sf"/>
</dbReference>
<dbReference type="Gene3D" id="3.30.70.1290">
    <property type="entry name" value="Transposase IS200-like"/>
    <property type="match status" value="1"/>
</dbReference>
<sequence>MARLVRVSPVGVAQHIVQRGNNRQACFGAEKDMKAYLNWLKEFSKKEKVEVHAWVLMTNHVHLLCTP</sequence>
<dbReference type="SUPFAM" id="SSF143422">
    <property type="entry name" value="Transposase IS200-like"/>
    <property type="match status" value="1"/>
</dbReference>
<proteinExistence type="predicted"/>
<dbReference type="EMBL" id="UOFD01000085">
    <property type="protein sequence ID" value="VAW55173.1"/>
    <property type="molecule type" value="Genomic_DNA"/>
</dbReference>
<dbReference type="GO" id="GO:0004803">
    <property type="term" value="F:transposase activity"/>
    <property type="evidence" value="ECO:0007669"/>
    <property type="project" value="InterPro"/>
</dbReference>
<feature type="non-terminal residue" evidence="2">
    <location>
        <position position="67"/>
    </location>
</feature>
<dbReference type="InterPro" id="IPR002686">
    <property type="entry name" value="Transposase_17"/>
</dbReference>
<organism evidence="2">
    <name type="scientific">hydrothermal vent metagenome</name>
    <dbReference type="NCBI Taxonomy" id="652676"/>
    <lineage>
        <taxon>unclassified sequences</taxon>
        <taxon>metagenomes</taxon>
        <taxon>ecological metagenomes</taxon>
    </lineage>
</organism>
<dbReference type="PANTHER" id="PTHR34322">
    <property type="entry name" value="TRANSPOSASE, Y1_TNP DOMAIN-CONTAINING"/>
    <property type="match status" value="1"/>
</dbReference>
<dbReference type="GO" id="GO:0006313">
    <property type="term" value="P:DNA transposition"/>
    <property type="evidence" value="ECO:0007669"/>
    <property type="project" value="InterPro"/>
</dbReference>
<dbReference type="PANTHER" id="PTHR34322:SF2">
    <property type="entry name" value="TRANSPOSASE IS200-LIKE DOMAIN-CONTAINING PROTEIN"/>
    <property type="match status" value="1"/>
</dbReference>